<name>A0A8K1C286_PYTOL</name>
<dbReference type="Gene3D" id="3.80.10.10">
    <property type="entry name" value="Ribonuclease Inhibitor"/>
    <property type="match status" value="1"/>
</dbReference>
<dbReference type="Pfam" id="PF07714">
    <property type="entry name" value="PK_Tyr_Ser-Thr"/>
    <property type="match status" value="1"/>
</dbReference>
<keyword evidence="6" id="KW-1185">Reference proteome</keyword>
<keyword evidence="2" id="KW-0472">Membrane</keyword>
<dbReference type="PANTHER" id="PTHR44329">
    <property type="entry name" value="SERINE/THREONINE-PROTEIN KINASE TNNI3K-RELATED"/>
    <property type="match status" value="1"/>
</dbReference>
<dbReference type="Proteomes" id="UP000794436">
    <property type="component" value="Unassembled WGS sequence"/>
</dbReference>
<protein>
    <recommendedName>
        <fullName evidence="4">Protein kinase domain-containing protein</fullName>
    </recommendedName>
</protein>
<proteinExistence type="predicted"/>
<dbReference type="SMART" id="SM00220">
    <property type="entry name" value="S_TKc"/>
    <property type="match status" value="1"/>
</dbReference>
<keyword evidence="3" id="KW-0732">Signal</keyword>
<dbReference type="SUPFAM" id="SSF52058">
    <property type="entry name" value="L domain-like"/>
    <property type="match status" value="1"/>
</dbReference>
<dbReference type="Gene3D" id="3.30.200.20">
    <property type="entry name" value="Phosphorylase Kinase, domain 1"/>
    <property type="match status" value="1"/>
</dbReference>
<keyword evidence="2" id="KW-1133">Transmembrane helix</keyword>
<comment type="caution">
    <text evidence="5">The sequence shown here is derived from an EMBL/GenBank/DDBJ whole genome shotgun (WGS) entry which is preliminary data.</text>
</comment>
<dbReference type="EMBL" id="SPLM01000149">
    <property type="protein sequence ID" value="TMW55084.1"/>
    <property type="molecule type" value="Genomic_DNA"/>
</dbReference>
<keyword evidence="2" id="KW-0812">Transmembrane</keyword>
<dbReference type="PROSITE" id="PS50011">
    <property type="entry name" value="PROTEIN_KINASE_DOM"/>
    <property type="match status" value="1"/>
</dbReference>
<dbReference type="OrthoDB" id="4062651at2759"/>
<dbReference type="PROSITE" id="PS00108">
    <property type="entry name" value="PROTEIN_KINASE_ST"/>
    <property type="match status" value="1"/>
</dbReference>
<evidence type="ECO:0000313" key="5">
    <source>
        <dbReference type="EMBL" id="TMW55084.1"/>
    </source>
</evidence>
<dbReference type="Gene3D" id="1.10.510.10">
    <property type="entry name" value="Transferase(Phosphotransferase) domain 1"/>
    <property type="match status" value="1"/>
</dbReference>
<dbReference type="InterPro" id="IPR001245">
    <property type="entry name" value="Ser-Thr/Tyr_kinase_cat_dom"/>
</dbReference>
<feature type="domain" description="Protein kinase" evidence="4">
    <location>
        <begin position="457"/>
        <end position="732"/>
    </location>
</feature>
<dbReference type="PANTHER" id="PTHR44329:SF214">
    <property type="entry name" value="PROTEIN KINASE DOMAIN-CONTAINING PROTEIN"/>
    <property type="match status" value="1"/>
</dbReference>
<dbReference type="InterPro" id="IPR011009">
    <property type="entry name" value="Kinase-like_dom_sf"/>
</dbReference>
<evidence type="ECO:0000313" key="6">
    <source>
        <dbReference type="Proteomes" id="UP000794436"/>
    </source>
</evidence>
<evidence type="ECO:0000256" key="2">
    <source>
        <dbReference type="SAM" id="Phobius"/>
    </source>
</evidence>
<reference evidence="5" key="1">
    <citation type="submission" date="2019-03" db="EMBL/GenBank/DDBJ databases">
        <title>Long read genome sequence of the mycoparasitic Pythium oligandrum ATCC 38472 isolated from sugarbeet rhizosphere.</title>
        <authorList>
            <person name="Gaulin E."/>
        </authorList>
    </citation>
    <scope>NUCLEOTIDE SEQUENCE</scope>
    <source>
        <strain evidence="5">ATCC 38472_TT</strain>
    </source>
</reference>
<feature type="region of interest" description="Disordered" evidence="1">
    <location>
        <begin position="313"/>
        <end position="357"/>
    </location>
</feature>
<feature type="signal peptide" evidence="3">
    <location>
        <begin position="1"/>
        <end position="23"/>
    </location>
</feature>
<evidence type="ECO:0000256" key="3">
    <source>
        <dbReference type="SAM" id="SignalP"/>
    </source>
</evidence>
<dbReference type="AlphaFoldDB" id="A0A8K1C286"/>
<feature type="transmembrane region" description="Helical" evidence="2">
    <location>
        <begin position="364"/>
        <end position="382"/>
    </location>
</feature>
<gene>
    <name evidence="5" type="ORF">Poli38472_013846</name>
</gene>
<dbReference type="InterPro" id="IPR008271">
    <property type="entry name" value="Ser/Thr_kinase_AS"/>
</dbReference>
<feature type="compositionally biased region" description="Low complexity" evidence="1">
    <location>
        <begin position="326"/>
        <end position="357"/>
    </location>
</feature>
<evidence type="ECO:0000259" key="4">
    <source>
        <dbReference type="PROSITE" id="PS50011"/>
    </source>
</evidence>
<dbReference type="InterPro" id="IPR032675">
    <property type="entry name" value="LRR_dom_sf"/>
</dbReference>
<dbReference type="InterPro" id="IPR000719">
    <property type="entry name" value="Prot_kinase_dom"/>
</dbReference>
<dbReference type="GO" id="GO:0005524">
    <property type="term" value="F:ATP binding"/>
    <property type="evidence" value="ECO:0007669"/>
    <property type="project" value="InterPro"/>
</dbReference>
<dbReference type="GO" id="GO:0004674">
    <property type="term" value="F:protein serine/threonine kinase activity"/>
    <property type="evidence" value="ECO:0007669"/>
    <property type="project" value="TreeGrafter"/>
</dbReference>
<organism evidence="5 6">
    <name type="scientific">Pythium oligandrum</name>
    <name type="common">Mycoparasitic fungus</name>
    <dbReference type="NCBI Taxonomy" id="41045"/>
    <lineage>
        <taxon>Eukaryota</taxon>
        <taxon>Sar</taxon>
        <taxon>Stramenopiles</taxon>
        <taxon>Oomycota</taxon>
        <taxon>Peronosporomycetes</taxon>
        <taxon>Pythiales</taxon>
        <taxon>Pythiaceae</taxon>
        <taxon>Pythium</taxon>
    </lineage>
</organism>
<feature type="chain" id="PRO_5035457440" description="Protein kinase domain-containing protein" evidence="3">
    <location>
        <begin position="24"/>
        <end position="743"/>
    </location>
</feature>
<sequence length="743" mass="80951">MTTRCALWLVPFTLLALFYTVVAQDTCPDVELPVPEAVTVSVSPTSKSEAIVLHPDCTYETLTTTPNAYDPSSTDFNASYANIVNIESLPAANRVLLIANHLQPIDFSKDTTVTDLLIGWNALTSIDEFKFPRQLRGLDVEGNSLSKISEGTIPAGVSFLYLTANKLKTLANIAMPASLKYLYLMNNQFSKLELPDGILGAFLDGNPLTTMDNVTLPSSLENLTCVNCGLTTIRGVEFPSSLLQFKLTQNKVSKFEIRESDKAVFQKIMVEEGTIVQTECEDEKAEQVTLDSGAVLCVISDEHFNVKYRGATPSADDSKLTIGPGKKNTTSSDTEDSSASTAKDTNAANVASANTSSSGSTTTIVIVVVVCAALAVAGFVAHRKYAAKKNGRDMDDTTLKYHRGDDTTKNTWQGTGNGFGTGNTMGFSGSAMSQEYLSNDVRNDEELIPFRIAQDEIQITKMLAKGGFGVIHTATYRGREVAVKQLLQDKSRNHSAIKSFMDEIRMCSKLDHPKVVEFVGIAWSNLLDIAVVIEYMAGGDLTTALHALPGANPRDWYEASAALKPKSLVALDTIEALVYLHSFESPVIHRDLKARNVLLTADGEAKLSDFGISREMSLDETMTGEIGTVAWIAPEVLQGERYSEKADIYSFGVLLVEMDTCRHPYSKDVDTDDGSQLSSSHTNTRIAMMVSAGVLKPSASRDAPRDLKELIARCVCYEPNDRPTAVEIHFELRKILESRSLAT</sequence>
<dbReference type="InterPro" id="IPR051681">
    <property type="entry name" value="Ser/Thr_Kinases-Pseudokinases"/>
</dbReference>
<evidence type="ECO:0000256" key="1">
    <source>
        <dbReference type="SAM" id="MobiDB-lite"/>
    </source>
</evidence>
<accession>A0A8K1C286</accession>
<dbReference type="SUPFAM" id="SSF56112">
    <property type="entry name" value="Protein kinase-like (PK-like)"/>
    <property type="match status" value="1"/>
</dbReference>